<dbReference type="AlphaFoldDB" id="A0A8H4EPD9"/>
<comment type="cofactor">
    <cofactor evidence="1">
        <name>Mg(2+)</name>
        <dbReference type="ChEBI" id="CHEBI:18420"/>
    </cofactor>
</comment>
<keyword evidence="1" id="KW-0067">ATP-binding</keyword>
<dbReference type="Proteomes" id="UP000439903">
    <property type="component" value="Unassembled WGS sequence"/>
</dbReference>
<reference evidence="3 4" key="1">
    <citation type="journal article" date="2019" name="Environ. Microbiol.">
        <title>At the nexus of three kingdoms: the genome of the mycorrhizal fungus Gigaspora margarita provides insights into plant, endobacterial and fungal interactions.</title>
        <authorList>
            <person name="Venice F."/>
            <person name="Ghignone S."/>
            <person name="Salvioli di Fossalunga A."/>
            <person name="Amselem J."/>
            <person name="Novero M."/>
            <person name="Xianan X."/>
            <person name="Sedzielewska Toro K."/>
            <person name="Morin E."/>
            <person name="Lipzen A."/>
            <person name="Grigoriev I.V."/>
            <person name="Henrissat B."/>
            <person name="Martin F.M."/>
            <person name="Bonfante P."/>
        </authorList>
    </citation>
    <scope>NUCLEOTIDE SEQUENCE [LARGE SCALE GENOMIC DNA]</scope>
    <source>
        <strain evidence="3 4">BEG34</strain>
    </source>
</reference>
<evidence type="ECO:0000313" key="4">
    <source>
        <dbReference type="Proteomes" id="UP000439903"/>
    </source>
</evidence>
<accession>A0A8H4EPD9</accession>
<dbReference type="EC" id="5.6.2.3" evidence="1"/>
<keyword evidence="4" id="KW-1185">Reference proteome</keyword>
<proteinExistence type="inferred from homology"/>
<keyword evidence="1" id="KW-0227">DNA damage</keyword>
<keyword evidence="1" id="KW-0234">DNA repair</keyword>
<comment type="caution">
    <text evidence="3">The sequence shown here is derived from an EMBL/GenBank/DDBJ whole genome shotgun (WGS) entry which is preliminary data.</text>
</comment>
<dbReference type="GO" id="GO:0000723">
    <property type="term" value="P:telomere maintenance"/>
    <property type="evidence" value="ECO:0007669"/>
    <property type="project" value="InterPro"/>
</dbReference>
<dbReference type="InterPro" id="IPR010285">
    <property type="entry name" value="DNA_helicase_pif1-like_DEAD"/>
</dbReference>
<evidence type="ECO:0000259" key="2">
    <source>
        <dbReference type="Pfam" id="PF05970"/>
    </source>
</evidence>
<organism evidence="3 4">
    <name type="scientific">Gigaspora margarita</name>
    <dbReference type="NCBI Taxonomy" id="4874"/>
    <lineage>
        <taxon>Eukaryota</taxon>
        <taxon>Fungi</taxon>
        <taxon>Fungi incertae sedis</taxon>
        <taxon>Mucoromycota</taxon>
        <taxon>Glomeromycotina</taxon>
        <taxon>Glomeromycetes</taxon>
        <taxon>Diversisporales</taxon>
        <taxon>Gigasporaceae</taxon>
        <taxon>Gigaspora</taxon>
    </lineage>
</organism>
<evidence type="ECO:0000313" key="3">
    <source>
        <dbReference type="EMBL" id="KAF0528102.1"/>
    </source>
</evidence>
<sequence length="100" mass="11409">MNLKNLKIKSKTLKKLQQKLKGVKVIIFDENCIIGRRLFVAIDQCLHHAFPQNHNILFRSCSVLFFGDFGQLSPVLDLLIYALDARPNDSLSEAGYVIYT</sequence>
<gene>
    <name evidence="3" type="ORF">F8M41_013255</name>
</gene>
<dbReference type="GO" id="GO:0006310">
    <property type="term" value="P:DNA recombination"/>
    <property type="evidence" value="ECO:0007669"/>
    <property type="project" value="UniProtKB-KW"/>
</dbReference>
<name>A0A8H4EPD9_GIGMA</name>
<comment type="similarity">
    <text evidence="1">Belongs to the helicase family.</text>
</comment>
<dbReference type="GO" id="GO:0006281">
    <property type="term" value="P:DNA repair"/>
    <property type="evidence" value="ECO:0007669"/>
    <property type="project" value="UniProtKB-KW"/>
</dbReference>
<keyword evidence="1 3" id="KW-0347">Helicase</keyword>
<comment type="catalytic activity">
    <reaction evidence="1">
        <text>ATP + H2O = ADP + phosphate + H(+)</text>
        <dbReference type="Rhea" id="RHEA:13065"/>
        <dbReference type="ChEBI" id="CHEBI:15377"/>
        <dbReference type="ChEBI" id="CHEBI:15378"/>
        <dbReference type="ChEBI" id="CHEBI:30616"/>
        <dbReference type="ChEBI" id="CHEBI:43474"/>
        <dbReference type="ChEBI" id="CHEBI:456216"/>
        <dbReference type="EC" id="5.6.2.3"/>
    </reaction>
</comment>
<keyword evidence="1" id="KW-0378">Hydrolase</keyword>
<protein>
    <recommendedName>
        <fullName evidence="1">ATP-dependent DNA helicase</fullName>
        <ecNumber evidence="1">5.6.2.3</ecNumber>
    </recommendedName>
</protein>
<dbReference type="OrthoDB" id="1884788at2759"/>
<dbReference type="GO" id="GO:0016787">
    <property type="term" value="F:hydrolase activity"/>
    <property type="evidence" value="ECO:0007669"/>
    <property type="project" value="UniProtKB-KW"/>
</dbReference>
<dbReference type="Gene3D" id="3.40.50.300">
    <property type="entry name" value="P-loop containing nucleotide triphosphate hydrolases"/>
    <property type="match status" value="1"/>
</dbReference>
<dbReference type="EMBL" id="WTPW01000270">
    <property type="protein sequence ID" value="KAF0528102.1"/>
    <property type="molecule type" value="Genomic_DNA"/>
</dbReference>
<feature type="domain" description="DNA helicase Pif1-like DEAD-box helicase" evidence="2">
    <location>
        <begin position="10"/>
        <end position="76"/>
    </location>
</feature>
<dbReference type="InterPro" id="IPR027417">
    <property type="entry name" value="P-loop_NTPase"/>
</dbReference>
<evidence type="ECO:0000256" key="1">
    <source>
        <dbReference type="RuleBase" id="RU363044"/>
    </source>
</evidence>
<dbReference type="Pfam" id="PF05970">
    <property type="entry name" value="PIF1"/>
    <property type="match status" value="1"/>
</dbReference>
<keyword evidence="1" id="KW-0233">DNA recombination</keyword>
<dbReference type="GO" id="GO:0043139">
    <property type="term" value="F:5'-3' DNA helicase activity"/>
    <property type="evidence" value="ECO:0007669"/>
    <property type="project" value="UniProtKB-EC"/>
</dbReference>
<dbReference type="GO" id="GO:0005524">
    <property type="term" value="F:ATP binding"/>
    <property type="evidence" value="ECO:0007669"/>
    <property type="project" value="UniProtKB-KW"/>
</dbReference>
<keyword evidence="1" id="KW-0547">Nucleotide-binding</keyword>